<evidence type="ECO:0000259" key="1">
    <source>
        <dbReference type="SMART" id="SM00903"/>
    </source>
</evidence>
<dbReference type="GO" id="GO:0016646">
    <property type="term" value="F:oxidoreductase activity, acting on the CH-NH group of donors, NAD or NADP as acceptor"/>
    <property type="evidence" value="ECO:0007669"/>
    <property type="project" value="UniProtKB-ARBA"/>
</dbReference>
<protein>
    <submittedName>
        <fullName evidence="2">Flavin reductase</fullName>
    </submittedName>
</protein>
<dbReference type="OrthoDB" id="9783347at2"/>
<keyword evidence="3" id="KW-1185">Reference proteome</keyword>
<dbReference type="AlphaFoldDB" id="A0A5J6MJE2"/>
<dbReference type="KEGG" id="htq:FRZ44_26190"/>
<dbReference type="GO" id="GO:0010181">
    <property type="term" value="F:FMN binding"/>
    <property type="evidence" value="ECO:0007669"/>
    <property type="project" value="InterPro"/>
</dbReference>
<dbReference type="PANTHER" id="PTHR43812:SF2">
    <property type="entry name" value="FLAVIN REDUCTASE LIKE DOMAIN-CONTAINING PROTEIN"/>
    <property type="match status" value="1"/>
</dbReference>
<reference evidence="2 3" key="1">
    <citation type="submission" date="2019-08" db="EMBL/GenBank/DDBJ databases">
        <title>Hyperibacter terrae gen. nov., sp. nov. and Hyperibacter viscosus sp. nov., two new members in the family Rhodospirillaceae isolated from the rhizosphere of Hypericum perforatum.</title>
        <authorList>
            <person name="Noviana Z."/>
        </authorList>
    </citation>
    <scope>NUCLEOTIDE SEQUENCE [LARGE SCALE GENOMIC DNA]</scope>
    <source>
        <strain evidence="2 3">R5913</strain>
    </source>
</reference>
<gene>
    <name evidence="2" type="ORF">FRZ44_26190</name>
</gene>
<dbReference type="Pfam" id="PF01613">
    <property type="entry name" value="Flavin_Reduct"/>
    <property type="match status" value="1"/>
</dbReference>
<name>A0A5J6MJE2_9PROT</name>
<dbReference type="RefSeq" id="WP_151177591.1">
    <property type="nucleotide sequence ID" value="NZ_CP042906.1"/>
</dbReference>
<dbReference type="Proteomes" id="UP000326202">
    <property type="component" value="Chromosome"/>
</dbReference>
<dbReference type="SUPFAM" id="SSF50475">
    <property type="entry name" value="FMN-binding split barrel"/>
    <property type="match status" value="1"/>
</dbReference>
<dbReference type="PANTHER" id="PTHR43812">
    <property type="entry name" value="BLR2425 PROTEIN"/>
    <property type="match status" value="1"/>
</dbReference>
<accession>A0A5J6MJE2</accession>
<feature type="domain" description="Flavin reductase like" evidence="1">
    <location>
        <begin position="24"/>
        <end position="183"/>
    </location>
</feature>
<dbReference type="SMART" id="SM00903">
    <property type="entry name" value="Flavin_Reduct"/>
    <property type="match status" value="1"/>
</dbReference>
<evidence type="ECO:0000313" key="2">
    <source>
        <dbReference type="EMBL" id="QEX17321.1"/>
    </source>
</evidence>
<evidence type="ECO:0000313" key="3">
    <source>
        <dbReference type="Proteomes" id="UP000326202"/>
    </source>
</evidence>
<dbReference type="EMBL" id="CP042906">
    <property type="protein sequence ID" value="QEX17321.1"/>
    <property type="molecule type" value="Genomic_DNA"/>
</dbReference>
<proteinExistence type="predicted"/>
<organism evidence="2 3">
    <name type="scientific">Hypericibacter terrae</name>
    <dbReference type="NCBI Taxonomy" id="2602015"/>
    <lineage>
        <taxon>Bacteria</taxon>
        <taxon>Pseudomonadati</taxon>
        <taxon>Pseudomonadota</taxon>
        <taxon>Alphaproteobacteria</taxon>
        <taxon>Rhodospirillales</taxon>
        <taxon>Dongiaceae</taxon>
        <taxon>Hypericibacter</taxon>
    </lineage>
</organism>
<dbReference type="InterPro" id="IPR002563">
    <property type="entry name" value="Flavin_Rdtase-like_dom"/>
</dbReference>
<dbReference type="Gene3D" id="2.30.110.10">
    <property type="entry name" value="Electron Transport, Fmn-binding Protein, Chain A"/>
    <property type="match status" value="1"/>
</dbReference>
<sequence length="209" mass="23281">MFYETAHFEEKKAELGLGRSPFKALVVPRPIGWISTVSPGGVPNLAPFSFFNAISEDPDMVMFCPGGSKADRAIKDTHFNVEATKEFVCNLTTWDTREAMNATSARLPADTDEFAFARLTPAPSRLVKPPRVAEAPVHLECRYWKTVPLPSRDPHESYVMILGEVLGVHIDDSLIRDGRVDIASAKPIARLGYSEYAVVTEAFRMRRPE</sequence>
<dbReference type="InterPro" id="IPR012349">
    <property type="entry name" value="Split_barrel_FMN-bd"/>
</dbReference>